<dbReference type="PANTHER" id="PTHR13872:SF1">
    <property type="entry name" value="DOLICHYL-DIPHOSPHOOLIGOSACCHARIDE--PROTEIN GLYCOSYLTRANSFERASE SUBUNIT STT3B"/>
    <property type="match status" value="1"/>
</dbReference>
<evidence type="ECO:0000259" key="15">
    <source>
        <dbReference type="Pfam" id="PF22627"/>
    </source>
</evidence>
<comment type="subcellular location">
    <subcellularLocation>
        <location evidence="3">Endomembrane system</location>
        <topology evidence="3">Multi-pass membrane protein</topology>
    </subcellularLocation>
</comment>
<feature type="transmembrane region" description="Helical" evidence="14">
    <location>
        <begin position="410"/>
        <end position="430"/>
    </location>
</feature>
<dbReference type="EMBL" id="MFGW01000095">
    <property type="protein sequence ID" value="OGF66213.1"/>
    <property type="molecule type" value="Genomic_DNA"/>
</dbReference>
<comment type="cofactor">
    <cofactor evidence="1">
        <name>Mn(2+)</name>
        <dbReference type="ChEBI" id="CHEBI:29035"/>
    </cofactor>
</comment>
<feature type="domain" description="AglB-like core" evidence="15">
    <location>
        <begin position="508"/>
        <end position="607"/>
    </location>
</feature>
<proteinExistence type="inferred from homology"/>
<keyword evidence="8 14" id="KW-0812">Transmembrane</keyword>
<evidence type="ECO:0000313" key="16">
    <source>
        <dbReference type="EMBL" id="OGF66213.1"/>
    </source>
</evidence>
<feature type="transmembrane region" description="Helical" evidence="14">
    <location>
        <begin position="110"/>
        <end position="134"/>
    </location>
</feature>
<dbReference type="PANTHER" id="PTHR13872">
    <property type="entry name" value="DOLICHYL-DIPHOSPHOOLIGOSACCHARIDE--PROTEIN GLYCOSYLTRANSFERASE SUBUNIT"/>
    <property type="match status" value="1"/>
</dbReference>
<sequence length="728" mass="83389">MKRKKKQVPVKQIPWLNIIFGMVVLVLLLYPRLLDFSKSFASSDIIFKDPDTCYHARRIAYIATHGMQFPFYDPLVAHPYGAIPRWPPLFDWFSALPSFLLALGNPSELFAIQCAVALSVVFGLSALFLIGLLIYKTTANLSTAILSAFLAGITYPQIKYTSLQNIDHNSILFLIFSSTLYVSFLLMNRDSAPDTRRFMLILSALIALLFWTWSGSYIFTLILALIHFIYSIISKKYWLFNKFAQCYALSGILITPLAYIDYRLGMHPMKLGNVSLFTMLFMIGIAAGFYFFANLATWNNFERHKDTKGRGEPMCPSTKEQRNNVFDIAENSSSRNKKEKNHKILIIVKSCIILLLIVIALSYVFTGILGGTKVALGGNIWVSTIAESKPLLYMTNGTLRLFTLEKATSFLSYLVFLFPIAFVLIAFRLIKLPLPLYFILVVSGMVFALLALFQQKFTAELSLPYGITLALFIAWLYQKITTKRSVALLLIFAILLTFSFMPLRTYFKEKNYDQYAYYYGLKWLKEDAGLTYTEINSGHVQENGVMAPWDLGHHIKYYAQMPTVADNFGMSVEPFYGFYDMMRFFLADNEETAISLLKQYKCTYIVMPVFTILEHYPALLKLDSTSYYNYKITRSNEKEGITVEPLQKFFDTMGFRLGYLYGSIDPMPEVRNEQFHALRHFRLLYESPELKLNDITVPAGTLKIYQLVKGAEIKLDLDGNKLYRLEGL</sequence>
<evidence type="ECO:0000256" key="4">
    <source>
        <dbReference type="ARBA" id="ARBA00004922"/>
    </source>
</evidence>
<comment type="caution">
    <text evidence="16">The sequence shown here is derived from an EMBL/GenBank/DDBJ whole genome shotgun (WGS) entry which is preliminary data.</text>
</comment>
<organism evidence="16 17">
    <name type="scientific">Candidatus Fischerbacteria bacterium RBG_13_37_8</name>
    <dbReference type="NCBI Taxonomy" id="1817863"/>
    <lineage>
        <taxon>Bacteria</taxon>
        <taxon>Candidatus Fischeribacteriota</taxon>
    </lineage>
</organism>
<comment type="similarity">
    <text evidence="5">Belongs to the STT3 family.</text>
</comment>
<dbReference type="InterPro" id="IPR003674">
    <property type="entry name" value="Oligo_trans_STT3"/>
</dbReference>
<gene>
    <name evidence="16" type="ORF">A2Y62_02625</name>
</gene>
<evidence type="ECO:0000256" key="8">
    <source>
        <dbReference type="ARBA" id="ARBA00022692"/>
    </source>
</evidence>
<feature type="transmembrane region" description="Helical" evidence="14">
    <location>
        <begin position="484"/>
        <end position="503"/>
    </location>
</feature>
<keyword evidence="11 14" id="KW-1133">Transmembrane helix</keyword>
<feature type="transmembrane region" description="Helical" evidence="14">
    <location>
        <begin position="461"/>
        <end position="478"/>
    </location>
</feature>
<evidence type="ECO:0000313" key="17">
    <source>
        <dbReference type="Proteomes" id="UP000178943"/>
    </source>
</evidence>
<dbReference type="Pfam" id="PF22627">
    <property type="entry name" value="AglB_core-like"/>
    <property type="match status" value="1"/>
</dbReference>
<dbReference type="Gene3D" id="3.40.50.12610">
    <property type="match status" value="1"/>
</dbReference>
<evidence type="ECO:0000256" key="5">
    <source>
        <dbReference type="ARBA" id="ARBA00010810"/>
    </source>
</evidence>
<feature type="transmembrane region" description="Helical" evidence="14">
    <location>
        <begin position="274"/>
        <end position="293"/>
    </location>
</feature>
<keyword evidence="12 14" id="KW-0472">Membrane</keyword>
<protein>
    <recommendedName>
        <fullName evidence="15">AglB-like core domain-containing protein</fullName>
    </recommendedName>
</protein>
<dbReference type="GO" id="GO:0016020">
    <property type="term" value="C:membrane"/>
    <property type="evidence" value="ECO:0007669"/>
    <property type="project" value="InterPro"/>
</dbReference>
<dbReference type="InterPro" id="IPR054479">
    <property type="entry name" value="AglB-like_core"/>
</dbReference>
<keyword evidence="6" id="KW-0328">Glycosyltransferase</keyword>
<evidence type="ECO:0000256" key="13">
    <source>
        <dbReference type="ARBA" id="ARBA00023211"/>
    </source>
</evidence>
<dbReference type="GO" id="GO:0004576">
    <property type="term" value="F:oligosaccharyl transferase activity"/>
    <property type="evidence" value="ECO:0007669"/>
    <property type="project" value="InterPro"/>
</dbReference>
<feature type="transmembrane region" description="Helical" evidence="14">
    <location>
        <begin position="242"/>
        <end position="262"/>
    </location>
</feature>
<evidence type="ECO:0000256" key="10">
    <source>
        <dbReference type="ARBA" id="ARBA00022842"/>
    </source>
</evidence>
<evidence type="ECO:0000256" key="3">
    <source>
        <dbReference type="ARBA" id="ARBA00004127"/>
    </source>
</evidence>
<evidence type="ECO:0000256" key="2">
    <source>
        <dbReference type="ARBA" id="ARBA00001946"/>
    </source>
</evidence>
<feature type="transmembrane region" description="Helical" evidence="14">
    <location>
        <begin position="12"/>
        <end position="30"/>
    </location>
</feature>
<dbReference type="AlphaFoldDB" id="A0A1F5VS73"/>
<feature type="non-terminal residue" evidence="16">
    <location>
        <position position="728"/>
    </location>
</feature>
<feature type="transmembrane region" description="Helical" evidence="14">
    <location>
        <begin position="344"/>
        <end position="365"/>
    </location>
</feature>
<keyword evidence="13" id="KW-0464">Manganese</keyword>
<evidence type="ECO:0000256" key="1">
    <source>
        <dbReference type="ARBA" id="ARBA00001936"/>
    </source>
</evidence>
<keyword evidence="9" id="KW-0479">Metal-binding</keyword>
<evidence type="ECO:0000256" key="9">
    <source>
        <dbReference type="ARBA" id="ARBA00022723"/>
    </source>
</evidence>
<keyword evidence="10" id="KW-0460">Magnesium</keyword>
<dbReference type="GO" id="GO:0012505">
    <property type="term" value="C:endomembrane system"/>
    <property type="evidence" value="ECO:0007669"/>
    <property type="project" value="UniProtKB-SubCell"/>
</dbReference>
<dbReference type="GO" id="GO:0046872">
    <property type="term" value="F:metal ion binding"/>
    <property type="evidence" value="ECO:0007669"/>
    <property type="project" value="UniProtKB-KW"/>
</dbReference>
<accession>A0A1F5VS73</accession>
<evidence type="ECO:0000256" key="7">
    <source>
        <dbReference type="ARBA" id="ARBA00022679"/>
    </source>
</evidence>
<keyword evidence="7" id="KW-0808">Transferase</keyword>
<dbReference type="STRING" id="1817863.A2Y62_02625"/>
<comment type="cofactor">
    <cofactor evidence="2">
        <name>Mg(2+)</name>
        <dbReference type="ChEBI" id="CHEBI:18420"/>
    </cofactor>
</comment>
<reference evidence="16 17" key="1">
    <citation type="journal article" date="2016" name="Nat. Commun.">
        <title>Thousands of microbial genomes shed light on interconnected biogeochemical processes in an aquifer system.</title>
        <authorList>
            <person name="Anantharaman K."/>
            <person name="Brown C.T."/>
            <person name="Hug L.A."/>
            <person name="Sharon I."/>
            <person name="Castelle C.J."/>
            <person name="Probst A.J."/>
            <person name="Thomas B.C."/>
            <person name="Singh A."/>
            <person name="Wilkins M.J."/>
            <person name="Karaoz U."/>
            <person name="Brodie E.L."/>
            <person name="Williams K.H."/>
            <person name="Hubbard S.S."/>
            <person name="Banfield J.F."/>
        </authorList>
    </citation>
    <scope>NUCLEOTIDE SEQUENCE [LARGE SCALE GENOMIC DNA]</scope>
</reference>
<feature type="transmembrane region" description="Helical" evidence="14">
    <location>
        <begin position="436"/>
        <end position="454"/>
    </location>
</feature>
<evidence type="ECO:0000256" key="11">
    <source>
        <dbReference type="ARBA" id="ARBA00022989"/>
    </source>
</evidence>
<evidence type="ECO:0000256" key="12">
    <source>
        <dbReference type="ARBA" id="ARBA00023136"/>
    </source>
</evidence>
<name>A0A1F5VS73_9BACT</name>
<evidence type="ECO:0000256" key="6">
    <source>
        <dbReference type="ARBA" id="ARBA00022676"/>
    </source>
</evidence>
<dbReference type="Proteomes" id="UP000178943">
    <property type="component" value="Unassembled WGS sequence"/>
</dbReference>
<evidence type="ECO:0000256" key="14">
    <source>
        <dbReference type="SAM" id="Phobius"/>
    </source>
</evidence>
<comment type="pathway">
    <text evidence="4">Protein modification; protein glycosylation.</text>
</comment>
<feature type="transmembrane region" description="Helical" evidence="14">
    <location>
        <begin position="199"/>
        <end position="230"/>
    </location>
</feature>
<feature type="transmembrane region" description="Helical" evidence="14">
    <location>
        <begin position="170"/>
        <end position="187"/>
    </location>
</feature>